<dbReference type="PROSITE" id="PS50112">
    <property type="entry name" value="PAS"/>
    <property type="match status" value="1"/>
</dbReference>
<dbReference type="GO" id="GO:0000155">
    <property type="term" value="F:phosphorelay sensor kinase activity"/>
    <property type="evidence" value="ECO:0007669"/>
    <property type="project" value="InterPro"/>
</dbReference>
<dbReference type="NCBIfam" id="TIGR00229">
    <property type="entry name" value="sensory_box"/>
    <property type="match status" value="2"/>
</dbReference>
<accession>A0A5J5ILT3</accession>
<dbReference type="Pfam" id="PF13426">
    <property type="entry name" value="PAS_9"/>
    <property type="match status" value="1"/>
</dbReference>
<keyword evidence="6" id="KW-0808">Transferase</keyword>
<dbReference type="Gene3D" id="3.30.565.10">
    <property type="entry name" value="Histidine kinase-like ATPase, C-terminal domain"/>
    <property type="match status" value="1"/>
</dbReference>
<feature type="domain" description="Histidine kinase" evidence="12">
    <location>
        <begin position="423"/>
        <end position="636"/>
    </location>
</feature>
<evidence type="ECO:0000256" key="9">
    <source>
        <dbReference type="ARBA" id="ARBA00022840"/>
    </source>
</evidence>
<dbReference type="InterPro" id="IPR052162">
    <property type="entry name" value="Sensor_kinase/Photoreceptor"/>
</dbReference>
<evidence type="ECO:0000256" key="7">
    <source>
        <dbReference type="ARBA" id="ARBA00022741"/>
    </source>
</evidence>
<dbReference type="EMBL" id="VYQF01000001">
    <property type="protein sequence ID" value="KAA9040854.1"/>
    <property type="molecule type" value="Genomic_DNA"/>
</dbReference>
<feature type="domain" description="PAC" evidence="14">
    <location>
        <begin position="217"/>
        <end position="269"/>
    </location>
</feature>
<dbReference type="EC" id="2.7.13.3" evidence="3"/>
<dbReference type="Pfam" id="PF08447">
    <property type="entry name" value="PAS_3"/>
    <property type="match status" value="2"/>
</dbReference>
<dbReference type="PRINTS" id="PR00344">
    <property type="entry name" value="BCTRLSENSOR"/>
</dbReference>
<keyword evidence="5" id="KW-0597">Phosphoprotein</keyword>
<dbReference type="InterPro" id="IPR013655">
    <property type="entry name" value="PAS_fold_3"/>
</dbReference>
<protein>
    <recommendedName>
        <fullName evidence="3">histidine kinase</fullName>
        <ecNumber evidence="3">2.7.13.3</ecNumber>
    </recommendedName>
</protein>
<proteinExistence type="predicted"/>
<dbReference type="InterPro" id="IPR003661">
    <property type="entry name" value="HisK_dim/P_dom"/>
</dbReference>
<dbReference type="Gene3D" id="2.10.70.100">
    <property type="match status" value="1"/>
</dbReference>
<dbReference type="SMART" id="SM00091">
    <property type="entry name" value="PAS"/>
    <property type="match status" value="3"/>
</dbReference>
<evidence type="ECO:0000256" key="2">
    <source>
        <dbReference type="ARBA" id="ARBA00004236"/>
    </source>
</evidence>
<reference evidence="15 16" key="1">
    <citation type="submission" date="2019-09" db="EMBL/GenBank/DDBJ databases">
        <title>Draft genome sequence of Ginsengibacter sp. BR5-29.</title>
        <authorList>
            <person name="Im W.-T."/>
        </authorList>
    </citation>
    <scope>NUCLEOTIDE SEQUENCE [LARGE SCALE GENOMIC DNA]</scope>
    <source>
        <strain evidence="15 16">BR5-29</strain>
    </source>
</reference>
<dbReference type="InterPro" id="IPR000014">
    <property type="entry name" value="PAS"/>
</dbReference>
<keyword evidence="8" id="KW-0418">Kinase</keyword>
<evidence type="ECO:0000256" key="4">
    <source>
        <dbReference type="ARBA" id="ARBA00022475"/>
    </source>
</evidence>
<feature type="domain" description="PAC" evidence="14">
    <location>
        <begin position="350"/>
        <end position="398"/>
    </location>
</feature>
<keyword evidence="9" id="KW-0067">ATP-binding</keyword>
<dbReference type="Gene3D" id="3.30.450.20">
    <property type="entry name" value="PAS domain"/>
    <property type="match status" value="3"/>
</dbReference>
<dbReference type="GO" id="GO:0005524">
    <property type="term" value="F:ATP binding"/>
    <property type="evidence" value="ECO:0007669"/>
    <property type="project" value="UniProtKB-KW"/>
</dbReference>
<dbReference type="InterPro" id="IPR000700">
    <property type="entry name" value="PAS-assoc_C"/>
</dbReference>
<dbReference type="InterPro" id="IPR035965">
    <property type="entry name" value="PAS-like_dom_sf"/>
</dbReference>
<dbReference type="SUPFAM" id="SSF55874">
    <property type="entry name" value="ATPase domain of HSP90 chaperone/DNA topoisomerase II/histidine kinase"/>
    <property type="match status" value="1"/>
</dbReference>
<dbReference type="CDD" id="cd00130">
    <property type="entry name" value="PAS"/>
    <property type="match status" value="2"/>
</dbReference>
<evidence type="ECO:0000313" key="15">
    <source>
        <dbReference type="EMBL" id="KAA9040854.1"/>
    </source>
</evidence>
<evidence type="ECO:0000259" key="12">
    <source>
        <dbReference type="PROSITE" id="PS50109"/>
    </source>
</evidence>
<dbReference type="InterPro" id="IPR003594">
    <property type="entry name" value="HATPase_dom"/>
</dbReference>
<dbReference type="Proteomes" id="UP000326903">
    <property type="component" value="Unassembled WGS sequence"/>
</dbReference>
<dbReference type="PROSITE" id="PS50109">
    <property type="entry name" value="HIS_KIN"/>
    <property type="match status" value="1"/>
</dbReference>
<evidence type="ECO:0000259" key="14">
    <source>
        <dbReference type="PROSITE" id="PS50113"/>
    </source>
</evidence>
<dbReference type="PROSITE" id="PS50113">
    <property type="entry name" value="PAC"/>
    <property type="match status" value="2"/>
</dbReference>
<dbReference type="SUPFAM" id="SSF47384">
    <property type="entry name" value="Homodimeric domain of signal transducing histidine kinase"/>
    <property type="match status" value="1"/>
</dbReference>
<evidence type="ECO:0000256" key="3">
    <source>
        <dbReference type="ARBA" id="ARBA00012438"/>
    </source>
</evidence>
<evidence type="ECO:0000256" key="6">
    <source>
        <dbReference type="ARBA" id="ARBA00022679"/>
    </source>
</evidence>
<dbReference type="AlphaFoldDB" id="A0A5J5ILT3"/>
<evidence type="ECO:0000259" key="13">
    <source>
        <dbReference type="PROSITE" id="PS50112"/>
    </source>
</evidence>
<dbReference type="InterPro" id="IPR036097">
    <property type="entry name" value="HisK_dim/P_sf"/>
</dbReference>
<dbReference type="SMART" id="SM00086">
    <property type="entry name" value="PAC"/>
    <property type="match status" value="2"/>
</dbReference>
<comment type="subcellular location">
    <subcellularLocation>
        <location evidence="2">Cell membrane</location>
    </subcellularLocation>
</comment>
<dbReference type="InterPro" id="IPR004358">
    <property type="entry name" value="Sig_transdc_His_kin-like_C"/>
</dbReference>
<organism evidence="15 16">
    <name type="scientific">Ginsengibacter hankyongi</name>
    <dbReference type="NCBI Taxonomy" id="2607284"/>
    <lineage>
        <taxon>Bacteria</taxon>
        <taxon>Pseudomonadati</taxon>
        <taxon>Bacteroidota</taxon>
        <taxon>Chitinophagia</taxon>
        <taxon>Chitinophagales</taxon>
        <taxon>Chitinophagaceae</taxon>
        <taxon>Ginsengibacter</taxon>
    </lineage>
</organism>
<keyword evidence="16" id="KW-1185">Reference proteome</keyword>
<keyword evidence="4" id="KW-1003">Cell membrane</keyword>
<dbReference type="PANTHER" id="PTHR43304">
    <property type="entry name" value="PHYTOCHROME-LIKE PROTEIN CPH1"/>
    <property type="match status" value="1"/>
</dbReference>
<keyword evidence="11" id="KW-0472">Membrane</keyword>
<dbReference type="Gene3D" id="1.10.287.130">
    <property type="match status" value="1"/>
</dbReference>
<dbReference type="Pfam" id="PF02518">
    <property type="entry name" value="HATPase_c"/>
    <property type="match status" value="1"/>
</dbReference>
<dbReference type="InterPro" id="IPR001610">
    <property type="entry name" value="PAC"/>
</dbReference>
<dbReference type="SMART" id="SM00387">
    <property type="entry name" value="HATPase_c"/>
    <property type="match status" value="1"/>
</dbReference>
<dbReference type="PANTHER" id="PTHR43304:SF1">
    <property type="entry name" value="PAC DOMAIN-CONTAINING PROTEIN"/>
    <property type="match status" value="1"/>
</dbReference>
<comment type="caution">
    <text evidence="15">The sequence shown here is derived from an EMBL/GenBank/DDBJ whole genome shotgun (WGS) entry which is preliminary data.</text>
</comment>
<evidence type="ECO:0000256" key="11">
    <source>
        <dbReference type="ARBA" id="ARBA00023136"/>
    </source>
</evidence>
<dbReference type="GO" id="GO:0005886">
    <property type="term" value="C:plasma membrane"/>
    <property type="evidence" value="ECO:0007669"/>
    <property type="project" value="UniProtKB-SubCell"/>
</dbReference>
<dbReference type="InterPro" id="IPR036890">
    <property type="entry name" value="HATPase_C_sf"/>
</dbReference>
<dbReference type="RefSeq" id="WP_150412942.1">
    <property type="nucleotide sequence ID" value="NZ_VYQF01000001.1"/>
</dbReference>
<dbReference type="Pfam" id="PF00512">
    <property type="entry name" value="HisKA"/>
    <property type="match status" value="1"/>
</dbReference>
<dbReference type="InterPro" id="IPR005467">
    <property type="entry name" value="His_kinase_dom"/>
</dbReference>
<feature type="domain" description="PAS" evidence="13">
    <location>
        <begin position="277"/>
        <end position="347"/>
    </location>
</feature>
<evidence type="ECO:0000256" key="1">
    <source>
        <dbReference type="ARBA" id="ARBA00000085"/>
    </source>
</evidence>
<keyword evidence="7" id="KW-0547">Nucleotide-binding</keyword>
<dbReference type="SUPFAM" id="SSF55785">
    <property type="entry name" value="PYP-like sensor domain (PAS domain)"/>
    <property type="match status" value="3"/>
</dbReference>
<evidence type="ECO:0000256" key="5">
    <source>
        <dbReference type="ARBA" id="ARBA00022553"/>
    </source>
</evidence>
<dbReference type="FunFam" id="3.30.565.10:FF:000023">
    <property type="entry name" value="PAS domain-containing sensor histidine kinase"/>
    <property type="match status" value="1"/>
</dbReference>
<dbReference type="SMART" id="SM00388">
    <property type="entry name" value="HisKA"/>
    <property type="match status" value="1"/>
</dbReference>
<keyword evidence="10" id="KW-0902">Two-component regulatory system</keyword>
<evidence type="ECO:0000256" key="10">
    <source>
        <dbReference type="ARBA" id="ARBA00023012"/>
    </source>
</evidence>
<sequence>MSGETLLDNPLSLKANYEALINGVDDLIWSVSNDFRLLTANNAFVEAVKIYTGITVKPGDNLIMRDIFPGDYLLSWEDAYHNAFKGGSFKKELYTPSISNRPESWTEINFNPIYKSGEIIAIACCSRDITEKKFKEELLIKSEARLAELQAVAKLGSWETDLLNYSVIWSAETFRIFELDRSRFKSSHPGFLEFVHPDDRAKVDKAFADSLGSTADNSIEHRIILSNGSIKWVDERWRISRNDQNKPVRAIGTCQDITERKNAEENLRASSVALQNTLNDLNKIMNSSLDAICVVDVNGYFKKVSAACEAVFGYKAEELIGRLIFDFVYPEDRHKTKMSAERVMTGDYTPNFTNRYVRKDGSLVYIEWSASWDANDKMRYGIARDVTYRKIAEAHLTELHESIRRQSEKLLQSNEELERFAYVASHDLQEPLRMVTSFLQLLKKKYDQQLDETAQKYINFAVDGANRMKTLILDLLEFSRISSLAVDHTVIDLTEVVKKTRMVLKSVIDESHAKINVSVLPKVCGNESQLLQLFQNLVSNAIKYRDLSIPEIEITYSETPQQWQFCVHDNGIGIDADYHDKIFIIFQRLHNKKDYSGTGIGLAICKKIVQLHGGNIWVESSKGKGSKFYFTISKFQTSAIDGSKLLCPGLAVDATKNHNEKEDQYIINRRQ</sequence>
<gene>
    <name evidence="15" type="ORF">FW778_02090</name>
</gene>
<name>A0A5J5ILT3_9BACT</name>
<dbReference type="CDD" id="cd00082">
    <property type="entry name" value="HisKA"/>
    <property type="match status" value="1"/>
</dbReference>
<comment type="catalytic activity">
    <reaction evidence="1">
        <text>ATP + protein L-histidine = ADP + protein N-phospho-L-histidine.</text>
        <dbReference type="EC" id="2.7.13.3"/>
    </reaction>
</comment>
<evidence type="ECO:0000256" key="8">
    <source>
        <dbReference type="ARBA" id="ARBA00022777"/>
    </source>
</evidence>
<evidence type="ECO:0000313" key="16">
    <source>
        <dbReference type="Proteomes" id="UP000326903"/>
    </source>
</evidence>